<reference evidence="1 2" key="1">
    <citation type="journal article" date="2023" name="Plants (Basel)">
        <title>Bridging the Gap: Combining Genomics and Transcriptomics Approaches to Understand Stylosanthes scabra, an Orphan Legume from the Brazilian Caatinga.</title>
        <authorList>
            <person name="Ferreira-Neto J.R.C."/>
            <person name="da Silva M.D."/>
            <person name="Binneck E."/>
            <person name="de Melo N.F."/>
            <person name="da Silva R.H."/>
            <person name="de Melo A.L.T.M."/>
            <person name="Pandolfi V."/>
            <person name="Bustamante F.O."/>
            <person name="Brasileiro-Vidal A.C."/>
            <person name="Benko-Iseppon A.M."/>
        </authorList>
    </citation>
    <scope>NUCLEOTIDE SEQUENCE [LARGE SCALE GENOMIC DNA]</scope>
    <source>
        <tissue evidence="1">Leaves</tissue>
    </source>
</reference>
<gene>
    <name evidence="1" type="ORF">PIB30_098904</name>
</gene>
<accession>A0ABU6YZL4</accession>
<organism evidence="1 2">
    <name type="scientific">Stylosanthes scabra</name>
    <dbReference type="NCBI Taxonomy" id="79078"/>
    <lineage>
        <taxon>Eukaryota</taxon>
        <taxon>Viridiplantae</taxon>
        <taxon>Streptophyta</taxon>
        <taxon>Embryophyta</taxon>
        <taxon>Tracheophyta</taxon>
        <taxon>Spermatophyta</taxon>
        <taxon>Magnoliopsida</taxon>
        <taxon>eudicotyledons</taxon>
        <taxon>Gunneridae</taxon>
        <taxon>Pentapetalae</taxon>
        <taxon>rosids</taxon>
        <taxon>fabids</taxon>
        <taxon>Fabales</taxon>
        <taxon>Fabaceae</taxon>
        <taxon>Papilionoideae</taxon>
        <taxon>50 kb inversion clade</taxon>
        <taxon>dalbergioids sensu lato</taxon>
        <taxon>Dalbergieae</taxon>
        <taxon>Pterocarpus clade</taxon>
        <taxon>Stylosanthes</taxon>
    </lineage>
</organism>
<dbReference type="EMBL" id="JASCZI010244239">
    <property type="protein sequence ID" value="MED6214013.1"/>
    <property type="molecule type" value="Genomic_DNA"/>
</dbReference>
<comment type="caution">
    <text evidence="1">The sequence shown here is derived from an EMBL/GenBank/DDBJ whole genome shotgun (WGS) entry which is preliminary data.</text>
</comment>
<keyword evidence="2" id="KW-1185">Reference proteome</keyword>
<proteinExistence type="predicted"/>
<sequence length="130" mass="15538">MSLGRRTEVARQFEWETQRLTTTTFPFGSTMPHWRRIACTLRASRFKHLRAGPCCRGTVSNYVNGSGKWNMRRLNTLLPDEIVCRIRDTIPPRLEERKDEYWWKPNPKGEFTVKHTYRALEERQHQSNKM</sequence>
<dbReference type="Proteomes" id="UP001341840">
    <property type="component" value="Unassembled WGS sequence"/>
</dbReference>
<protein>
    <submittedName>
        <fullName evidence="1">Uncharacterized protein</fullName>
    </submittedName>
</protein>
<evidence type="ECO:0000313" key="2">
    <source>
        <dbReference type="Proteomes" id="UP001341840"/>
    </source>
</evidence>
<evidence type="ECO:0000313" key="1">
    <source>
        <dbReference type="EMBL" id="MED6214013.1"/>
    </source>
</evidence>
<name>A0ABU6YZL4_9FABA</name>